<dbReference type="NCBIfam" id="NF005126">
    <property type="entry name" value="PRK06563.1"/>
    <property type="match status" value="1"/>
</dbReference>
<dbReference type="InterPro" id="IPR001753">
    <property type="entry name" value="Enoyl-CoA_hydra/iso"/>
</dbReference>
<proteinExistence type="inferred from homology"/>
<dbReference type="OrthoDB" id="9777711at2"/>
<dbReference type="HOGENOM" id="CLU_009834_7_6_11"/>
<geneLocation type="plasmid" evidence="2 3">
    <name>pPSED01</name>
</geneLocation>
<dbReference type="Proteomes" id="UP000007809">
    <property type="component" value="Plasmid pPSED01"/>
</dbReference>
<evidence type="ECO:0000313" key="3">
    <source>
        <dbReference type="Proteomes" id="UP000007809"/>
    </source>
</evidence>
<gene>
    <name evidence="2" type="ordered locus">Psed_6772</name>
</gene>
<dbReference type="eggNOG" id="COG1024">
    <property type="taxonomic scope" value="Bacteria"/>
</dbReference>
<reference evidence="2 3" key="1">
    <citation type="journal article" date="2011" name="J. Bacteriol.">
        <title>Genome sequence of the 1,4-dioxane-degrading Pseudonocardia dioxanivorans strain CB1190.</title>
        <authorList>
            <person name="Sales C.M."/>
            <person name="Mahendra S."/>
            <person name="Grostern A."/>
            <person name="Parales R.E."/>
            <person name="Goodwin L.A."/>
            <person name="Woyke T."/>
            <person name="Nolan M."/>
            <person name="Lapidus A."/>
            <person name="Chertkov O."/>
            <person name="Ovchinnikova G."/>
            <person name="Sczyrba A."/>
            <person name="Alvarez-Cohen L."/>
        </authorList>
    </citation>
    <scope>NUCLEOTIDE SEQUENCE [LARGE SCALE GENOMIC DNA]</scope>
    <source>
        <strain evidence="3">ATCC 55486 / DSM 44775 / JCM 13855 / CB1190</strain>
    </source>
</reference>
<name>F2L6F8_PSEUX</name>
<evidence type="ECO:0000256" key="1">
    <source>
        <dbReference type="ARBA" id="ARBA00005254"/>
    </source>
</evidence>
<dbReference type="Gene3D" id="3.90.226.10">
    <property type="entry name" value="2-enoyl-CoA Hydratase, Chain A, domain 1"/>
    <property type="match status" value="1"/>
</dbReference>
<dbReference type="InterPro" id="IPR014748">
    <property type="entry name" value="Enoyl-CoA_hydra_C"/>
</dbReference>
<evidence type="ECO:0000313" key="2">
    <source>
        <dbReference type="EMBL" id="AEA28852.1"/>
    </source>
</evidence>
<dbReference type="GO" id="GO:0003824">
    <property type="term" value="F:catalytic activity"/>
    <property type="evidence" value="ECO:0007669"/>
    <property type="project" value="UniProtKB-ARBA"/>
</dbReference>
<dbReference type="SUPFAM" id="SSF52096">
    <property type="entry name" value="ClpP/crotonase"/>
    <property type="match status" value="1"/>
</dbReference>
<dbReference type="Gene3D" id="1.10.12.10">
    <property type="entry name" value="Lyase 2-enoyl-coa Hydratase, Chain A, domain 2"/>
    <property type="match status" value="1"/>
</dbReference>
<organism evidence="2 3">
    <name type="scientific">Pseudonocardia dioxanivorans (strain ATCC 55486 / DSM 44775 / JCM 13855 / CB1190)</name>
    <dbReference type="NCBI Taxonomy" id="675635"/>
    <lineage>
        <taxon>Bacteria</taxon>
        <taxon>Bacillati</taxon>
        <taxon>Actinomycetota</taxon>
        <taxon>Actinomycetes</taxon>
        <taxon>Pseudonocardiales</taxon>
        <taxon>Pseudonocardiaceae</taxon>
        <taxon>Pseudonocardia</taxon>
    </lineage>
</organism>
<sequence length="261" mass="28610">MSDSTPGAVTMRRDGRIAVITVENEAKKNAYTPEMMEQLSDHLTSFEEDDELWAAVFCSAGQDTTAGLDMPKFFGPNATAKPRDPAKVDPFGLGRQCTKPVIAVVQGLTFTVGIEMMLAADIVVAADTAVFQQLESKRGIAPIGGAHFRYLTRTGWGNAMYHLFLCDRFDAQEALRLGFVQEVVPFGRQIDRAIELAREICTNAPLGIRATKVGARAFLEAAEQAAVDQIPTIRETVMSSEDCKEGIQSFIERRDAVFQGR</sequence>
<dbReference type="EMBL" id="CP002594">
    <property type="protein sequence ID" value="AEA28852.1"/>
    <property type="molecule type" value="Genomic_DNA"/>
</dbReference>
<dbReference type="CDD" id="cd06558">
    <property type="entry name" value="crotonase-like"/>
    <property type="match status" value="1"/>
</dbReference>
<dbReference type="Pfam" id="PF00378">
    <property type="entry name" value="ECH_1"/>
    <property type="match status" value="1"/>
</dbReference>
<accession>F2L6F8</accession>
<dbReference type="AlphaFoldDB" id="F2L6F8"/>
<protein>
    <submittedName>
        <fullName evidence="2">Enoyl-CoA hydratase/isomerase</fullName>
    </submittedName>
</protein>
<comment type="similarity">
    <text evidence="1">Belongs to the enoyl-CoA hydratase/isomerase family.</text>
</comment>
<keyword evidence="2" id="KW-0614">Plasmid</keyword>
<keyword evidence="3" id="KW-1185">Reference proteome</keyword>
<dbReference type="InterPro" id="IPR029045">
    <property type="entry name" value="ClpP/crotonase-like_dom_sf"/>
</dbReference>
<dbReference type="PANTHER" id="PTHR43802:SF1">
    <property type="entry name" value="IP11341P-RELATED"/>
    <property type="match status" value="1"/>
</dbReference>
<dbReference type="KEGG" id="pdx:Psed_6772"/>
<dbReference type="PANTHER" id="PTHR43802">
    <property type="entry name" value="ENOYL-COA HYDRATASE"/>
    <property type="match status" value="1"/>
</dbReference>
<dbReference type="RefSeq" id="WP_013678744.1">
    <property type="nucleotide sequence ID" value="NC_015314.1"/>
</dbReference>